<reference evidence="2" key="1">
    <citation type="journal article" date="2019" name="Sci. Rep.">
        <title>Draft genome of Tanacetum cinerariifolium, the natural source of mosquito coil.</title>
        <authorList>
            <person name="Yamashiro T."/>
            <person name="Shiraishi A."/>
            <person name="Satake H."/>
            <person name="Nakayama K."/>
        </authorList>
    </citation>
    <scope>NUCLEOTIDE SEQUENCE</scope>
</reference>
<name>A0A699W006_TANCI</name>
<comment type="caution">
    <text evidence="2">The sequence shown here is derived from an EMBL/GenBank/DDBJ whole genome shotgun (WGS) entry which is preliminary data.</text>
</comment>
<protein>
    <submittedName>
        <fullName evidence="2">Protein RBL</fullName>
    </submittedName>
</protein>
<feature type="non-terminal residue" evidence="2">
    <location>
        <position position="1"/>
    </location>
</feature>
<feature type="non-terminal residue" evidence="2">
    <location>
        <position position="70"/>
    </location>
</feature>
<proteinExistence type="predicted"/>
<evidence type="ECO:0000256" key="1">
    <source>
        <dbReference type="SAM" id="MobiDB-lite"/>
    </source>
</evidence>
<feature type="region of interest" description="Disordered" evidence="1">
    <location>
        <begin position="39"/>
        <end position="70"/>
    </location>
</feature>
<dbReference type="EMBL" id="BKCJ011525157">
    <property type="protein sequence ID" value="GFD39949.1"/>
    <property type="molecule type" value="Genomic_DNA"/>
</dbReference>
<sequence>VKESSINEDDEVDIITAEKDSAFSDSDISQEELRYLRAHPSPDVPEKLPESDIAVSPLSHNLNEEEIERP</sequence>
<dbReference type="AlphaFoldDB" id="A0A699W006"/>
<organism evidence="2">
    <name type="scientific">Tanacetum cinerariifolium</name>
    <name type="common">Dalmatian daisy</name>
    <name type="synonym">Chrysanthemum cinerariifolium</name>
    <dbReference type="NCBI Taxonomy" id="118510"/>
    <lineage>
        <taxon>Eukaryota</taxon>
        <taxon>Viridiplantae</taxon>
        <taxon>Streptophyta</taxon>
        <taxon>Embryophyta</taxon>
        <taxon>Tracheophyta</taxon>
        <taxon>Spermatophyta</taxon>
        <taxon>Magnoliopsida</taxon>
        <taxon>eudicotyledons</taxon>
        <taxon>Gunneridae</taxon>
        <taxon>Pentapetalae</taxon>
        <taxon>asterids</taxon>
        <taxon>campanulids</taxon>
        <taxon>Asterales</taxon>
        <taxon>Asteraceae</taxon>
        <taxon>Asteroideae</taxon>
        <taxon>Anthemideae</taxon>
        <taxon>Anthemidinae</taxon>
        <taxon>Tanacetum</taxon>
    </lineage>
</organism>
<evidence type="ECO:0000313" key="2">
    <source>
        <dbReference type="EMBL" id="GFD39949.1"/>
    </source>
</evidence>
<accession>A0A699W006</accession>
<gene>
    <name evidence="2" type="ORF">Tci_911918</name>
</gene>